<accession>A0ABV3U3U0</accession>
<proteinExistence type="inferred from homology"/>
<gene>
    <name evidence="4 6" type="primary">truD</name>
    <name evidence="6" type="ORF">AB4876_01975</name>
</gene>
<dbReference type="InterPro" id="IPR042214">
    <property type="entry name" value="TruD_catalytic"/>
</dbReference>
<dbReference type="InterPro" id="IPR020119">
    <property type="entry name" value="PsdUridine_synth_TruD_CS"/>
</dbReference>
<comment type="caution">
    <text evidence="6">The sequence shown here is derived from an EMBL/GenBank/DDBJ whole genome shotgun (WGS) entry which is preliminary data.</text>
</comment>
<dbReference type="Gene3D" id="3.30.2340.10">
    <property type="entry name" value="TruD, insertion domain"/>
    <property type="match status" value="1"/>
</dbReference>
<dbReference type="Pfam" id="PF01142">
    <property type="entry name" value="TruD"/>
    <property type="match status" value="2"/>
</dbReference>
<dbReference type="RefSeq" id="WP_368379969.1">
    <property type="nucleotide sequence ID" value="NZ_JBFRYA010000001.1"/>
</dbReference>
<dbReference type="EC" id="5.4.99.27" evidence="4"/>
<feature type="domain" description="TRUD" evidence="5">
    <location>
        <begin position="154"/>
        <end position="300"/>
    </location>
</feature>
<evidence type="ECO:0000256" key="4">
    <source>
        <dbReference type="HAMAP-Rule" id="MF_01082"/>
    </source>
</evidence>
<evidence type="ECO:0000256" key="1">
    <source>
        <dbReference type="ARBA" id="ARBA00007953"/>
    </source>
</evidence>
<keyword evidence="3 4" id="KW-0413">Isomerase</keyword>
<dbReference type="InterPro" id="IPR020103">
    <property type="entry name" value="PsdUridine_synth_cat_dom_sf"/>
</dbReference>
<evidence type="ECO:0000256" key="2">
    <source>
        <dbReference type="ARBA" id="ARBA00022694"/>
    </source>
</evidence>
<dbReference type="InterPro" id="IPR011760">
    <property type="entry name" value="PsdUridine_synth_TruD_insert"/>
</dbReference>
<evidence type="ECO:0000256" key="3">
    <source>
        <dbReference type="ARBA" id="ARBA00023235"/>
    </source>
</evidence>
<dbReference type="PROSITE" id="PS50984">
    <property type="entry name" value="TRUD"/>
    <property type="match status" value="1"/>
</dbReference>
<dbReference type="Proteomes" id="UP001557485">
    <property type="component" value="Unassembled WGS sequence"/>
</dbReference>
<dbReference type="InterPro" id="IPR043165">
    <property type="entry name" value="TruD_insert_sf"/>
</dbReference>
<comment type="catalytic activity">
    <reaction evidence="4">
        <text>uridine(13) in tRNA = pseudouridine(13) in tRNA</text>
        <dbReference type="Rhea" id="RHEA:42540"/>
        <dbReference type="Rhea" id="RHEA-COMP:10105"/>
        <dbReference type="Rhea" id="RHEA-COMP:10106"/>
        <dbReference type="ChEBI" id="CHEBI:65314"/>
        <dbReference type="ChEBI" id="CHEBI:65315"/>
        <dbReference type="EC" id="5.4.99.27"/>
    </reaction>
</comment>
<dbReference type="HAMAP" id="MF_01082">
    <property type="entry name" value="TruD"/>
    <property type="match status" value="1"/>
</dbReference>
<feature type="active site" description="Nucleophile" evidence="4">
    <location>
        <position position="78"/>
    </location>
</feature>
<protein>
    <recommendedName>
        <fullName evidence="4">tRNA pseudouridine synthase D</fullName>
        <ecNumber evidence="4">5.4.99.27</ecNumber>
    </recommendedName>
    <alternativeName>
        <fullName evidence="4">tRNA pseudouridine(13) synthase</fullName>
    </alternativeName>
    <alternativeName>
        <fullName evidence="4">tRNA pseudouridylate synthase D</fullName>
    </alternativeName>
    <alternativeName>
        <fullName evidence="4">tRNA-uridine isomerase D</fullName>
    </alternativeName>
</protein>
<dbReference type="Gene3D" id="3.30.2350.20">
    <property type="entry name" value="TruD, catalytic domain"/>
    <property type="match status" value="1"/>
</dbReference>
<dbReference type="InterPro" id="IPR050170">
    <property type="entry name" value="TruD_pseudoU_synthase"/>
</dbReference>
<organism evidence="6 7">
    <name type="scientific">Zhongshania guokunii</name>
    <dbReference type="NCBI Taxonomy" id="641783"/>
    <lineage>
        <taxon>Bacteria</taxon>
        <taxon>Pseudomonadati</taxon>
        <taxon>Pseudomonadota</taxon>
        <taxon>Gammaproteobacteria</taxon>
        <taxon>Cellvibrionales</taxon>
        <taxon>Spongiibacteraceae</taxon>
        <taxon>Zhongshania</taxon>
    </lineage>
</organism>
<sequence length="341" mass="38544">MLPEWPRVLGTPLVNGVLKAQPEDFVVEEVFPVEFSGDGEFDWLWIEKRGDNTEYVAKQLARLAGVQPKAVTYSGQKDRHAVTRQWFCVHLPGKNFPAWEVPESETWKILRKGRHRQKLRLGSHRYNHFTLCLSDLAGDIDDLNQRLSMVLVQGFPNYFGEQRFGHHGGNIDACRQWFAGEIKPARFERSMYLSAARSLLFNEVLAQRVLDGSWNTGLDGDVYALRDSGSVFSAERDNETIARLASGDIQATGPLFGKAGRIVVNGLAAEREETVYAQYPYFCTGLLKHGLSLERRALRLIAKDFQWQFTGNKSLELSFSLPRGCFATALVRELISYPLAS</sequence>
<dbReference type="InterPro" id="IPR001656">
    <property type="entry name" value="PsdUridine_synth_TruD"/>
</dbReference>
<comment type="function">
    <text evidence="4">Responsible for synthesis of pseudouridine from uracil-13 in transfer RNAs.</text>
</comment>
<comment type="similarity">
    <text evidence="1 4">Belongs to the pseudouridine synthase TruD family.</text>
</comment>
<evidence type="ECO:0000259" key="5">
    <source>
        <dbReference type="PROSITE" id="PS50984"/>
    </source>
</evidence>
<keyword evidence="7" id="KW-1185">Reference proteome</keyword>
<dbReference type="PANTHER" id="PTHR47811">
    <property type="entry name" value="TRNA PSEUDOURIDINE SYNTHASE D"/>
    <property type="match status" value="1"/>
</dbReference>
<dbReference type="EMBL" id="JBFRYA010000001">
    <property type="protein sequence ID" value="MEX1667659.1"/>
    <property type="molecule type" value="Genomic_DNA"/>
</dbReference>
<evidence type="ECO:0000313" key="6">
    <source>
        <dbReference type="EMBL" id="MEX1667659.1"/>
    </source>
</evidence>
<dbReference type="PANTHER" id="PTHR47811:SF1">
    <property type="entry name" value="TRNA PSEUDOURIDINE SYNTHASE D"/>
    <property type="match status" value="1"/>
</dbReference>
<keyword evidence="2 4" id="KW-0819">tRNA processing</keyword>
<dbReference type="SUPFAM" id="SSF55120">
    <property type="entry name" value="Pseudouridine synthase"/>
    <property type="match status" value="1"/>
</dbReference>
<reference evidence="6 7" key="1">
    <citation type="journal article" date="2011" name="Int. J. Syst. Evol. Microbiol.">
        <title>Zhongshania antarctica gen. nov., sp. nov. and Zhongshania guokunii sp. nov., gammaproteobacteria respectively isolated from coastal attached (fast) ice and surface seawater of the Antarctic.</title>
        <authorList>
            <person name="Li H.J."/>
            <person name="Zhang X.Y."/>
            <person name="Chen C.X."/>
            <person name="Zhang Y.J."/>
            <person name="Gao Z.M."/>
            <person name="Yu Y."/>
            <person name="Chen X.L."/>
            <person name="Chen B."/>
            <person name="Zhang Y.Z."/>
        </authorList>
    </citation>
    <scope>NUCLEOTIDE SEQUENCE [LARGE SCALE GENOMIC DNA]</scope>
    <source>
        <strain evidence="6 7">ZS6-22T</strain>
    </source>
</reference>
<evidence type="ECO:0000313" key="7">
    <source>
        <dbReference type="Proteomes" id="UP001557485"/>
    </source>
</evidence>
<dbReference type="PROSITE" id="PS01268">
    <property type="entry name" value="UPF0024"/>
    <property type="match status" value="1"/>
</dbReference>
<dbReference type="GO" id="GO:0160150">
    <property type="term" value="F:tRNA pseudouridine(13) synthase activity"/>
    <property type="evidence" value="ECO:0007669"/>
    <property type="project" value="UniProtKB-EC"/>
</dbReference>
<name>A0ABV3U3U0_9GAMM</name>
<dbReference type="CDD" id="cd02575">
    <property type="entry name" value="PseudoU_synth_EcTruD"/>
    <property type="match status" value="1"/>
</dbReference>